<reference evidence="1 2" key="1">
    <citation type="submission" date="2017-10" db="EMBL/GenBank/DDBJ databases">
        <title>The draft genome sequence of Lewinella nigricans NBRC 102662.</title>
        <authorList>
            <person name="Wang K."/>
        </authorList>
    </citation>
    <scope>NUCLEOTIDE SEQUENCE [LARGE SCALE GENOMIC DNA]</scope>
    <source>
        <strain evidence="1 2">NBRC 102662</strain>
    </source>
</reference>
<dbReference type="EMBL" id="PDUD01000034">
    <property type="protein sequence ID" value="PHN03154.1"/>
    <property type="molecule type" value="Genomic_DNA"/>
</dbReference>
<name>A0A2D0N3S0_FLAN2</name>
<dbReference type="AlphaFoldDB" id="A0A2D0N3S0"/>
<dbReference type="OrthoDB" id="1115230at2"/>
<organism evidence="1 2">
    <name type="scientific">Flavilitoribacter nigricans (strain ATCC 23147 / DSM 23189 / NBRC 102662 / NCIMB 1420 / SS-2)</name>
    <name type="common">Lewinella nigricans</name>
    <dbReference type="NCBI Taxonomy" id="1122177"/>
    <lineage>
        <taxon>Bacteria</taxon>
        <taxon>Pseudomonadati</taxon>
        <taxon>Bacteroidota</taxon>
        <taxon>Saprospiria</taxon>
        <taxon>Saprospirales</taxon>
        <taxon>Lewinellaceae</taxon>
        <taxon>Flavilitoribacter</taxon>
    </lineage>
</organism>
<keyword evidence="2" id="KW-1185">Reference proteome</keyword>
<accession>A0A2D0N3S0</accession>
<sequence>MNMPKNKFFQILVLLGVVLGFASCSEDMRQGLRPVPTAYGRINQLVVVADQDVWESRIGDSIRYYYGAAYPILPQPEPIFDIVHFTPYDMEAQLMRRELRTYLIVANLSDEESPTSQMIRQDLGTEKVRRSQEDESYNVTIGRDKWAKGQLLAYQFGWTEDKLIDNIKANFPAIYKRIEQRERDRIAATIFFQGQNPKIQDEVRSKMGADIKIPSDYFVAISDDEVIWLRKETDDLSSNLLIHKLAYSNEKQLSKEGIKAIRDSLGRKYISSTLPNTYMRVNDIDLPMLTEVKTIHNQYALEARGIWEIENDFMGGAFVSYLIHNPNKNELLFIDGFVHAPGKEKRDFMEHLEYIMSTTEY</sequence>
<comment type="caution">
    <text evidence="1">The sequence shown here is derived from an EMBL/GenBank/DDBJ whole genome shotgun (WGS) entry which is preliminary data.</text>
</comment>
<evidence type="ECO:0000313" key="1">
    <source>
        <dbReference type="EMBL" id="PHN03154.1"/>
    </source>
</evidence>
<evidence type="ECO:0008006" key="3">
    <source>
        <dbReference type="Google" id="ProtNLM"/>
    </source>
</evidence>
<protein>
    <recommendedName>
        <fullName evidence="3">DUF4837 family protein</fullName>
    </recommendedName>
</protein>
<dbReference type="PROSITE" id="PS51257">
    <property type="entry name" value="PROKAR_LIPOPROTEIN"/>
    <property type="match status" value="1"/>
</dbReference>
<dbReference type="Proteomes" id="UP000223913">
    <property type="component" value="Unassembled WGS sequence"/>
</dbReference>
<evidence type="ECO:0000313" key="2">
    <source>
        <dbReference type="Proteomes" id="UP000223913"/>
    </source>
</evidence>
<dbReference type="InterPro" id="IPR032286">
    <property type="entry name" value="DUF4837"/>
</dbReference>
<proteinExistence type="predicted"/>
<gene>
    <name evidence="1" type="ORF">CRP01_29180</name>
</gene>
<dbReference type="Pfam" id="PF16125">
    <property type="entry name" value="DUF4837"/>
    <property type="match status" value="1"/>
</dbReference>